<dbReference type="InterPro" id="IPR021735">
    <property type="entry name" value="DUF3306"/>
</dbReference>
<dbReference type="AlphaFoldDB" id="A0A7X0UBT3"/>
<evidence type="ECO:0000313" key="2">
    <source>
        <dbReference type="EMBL" id="MBB6562696.1"/>
    </source>
</evidence>
<comment type="caution">
    <text evidence="2">The sequence shown here is derived from an EMBL/GenBank/DDBJ whole genome shotgun (WGS) entry which is preliminary data.</text>
</comment>
<feature type="region of interest" description="Disordered" evidence="1">
    <location>
        <begin position="136"/>
        <end position="223"/>
    </location>
</feature>
<sequence length="223" mass="23399">MADGFLARWSRRKQEVAAGRPVPEPEPLPPPEALASPVATPATEQPPLPAATEPEPPTLADAQALTPASDFKPFMGRGVAPEVRNTAMKKLFADPHFNAMDGLDIYIDDYSQPDPLPEGMLRQMASAHFMGFFDHEKEAAGAPAPARAGGDARPRDDAESAAPPDVAQSGVCTAIPSSPELAATPPAGDGAARVASHTEHDHADLRLQPDDAPRRESAGRGPA</sequence>
<gene>
    <name evidence="2" type="ORF">HNP48_005412</name>
</gene>
<feature type="compositionally biased region" description="Pro residues" evidence="1">
    <location>
        <begin position="22"/>
        <end position="32"/>
    </location>
</feature>
<proteinExistence type="predicted"/>
<name>A0A7X0UBT3_9BURK</name>
<feature type="region of interest" description="Disordered" evidence="1">
    <location>
        <begin position="1"/>
        <end position="74"/>
    </location>
</feature>
<dbReference type="EMBL" id="JACHLK010000014">
    <property type="protein sequence ID" value="MBB6562696.1"/>
    <property type="molecule type" value="Genomic_DNA"/>
</dbReference>
<evidence type="ECO:0000256" key="1">
    <source>
        <dbReference type="SAM" id="MobiDB-lite"/>
    </source>
</evidence>
<dbReference type="RefSeq" id="WP_184862977.1">
    <property type="nucleotide sequence ID" value="NZ_JACHLK010000014.1"/>
</dbReference>
<feature type="compositionally biased region" description="Basic and acidic residues" evidence="1">
    <location>
        <begin position="196"/>
        <end position="223"/>
    </location>
</feature>
<feature type="compositionally biased region" description="Pro residues" evidence="1">
    <location>
        <begin position="44"/>
        <end position="57"/>
    </location>
</feature>
<feature type="compositionally biased region" description="Low complexity" evidence="1">
    <location>
        <begin position="140"/>
        <end position="149"/>
    </location>
</feature>
<protein>
    <submittedName>
        <fullName evidence="2">Type IV secretory pathway VirB10-like protein</fullName>
    </submittedName>
</protein>
<feature type="compositionally biased region" description="Low complexity" evidence="1">
    <location>
        <begin position="33"/>
        <end position="43"/>
    </location>
</feature>
<keyword evidence="3" id="KW-1185">Reference proteome</keyword>
<organism evidence="2 3">
    <name type="scientific">Acidovorax soli</name>
    <dbReference type="NCBI Taxonomy" id="592050"/>
    <lineage>
        <taxon>Bacteria</taxon>
        <taxon>Pseudomonadati</taxon>
        <taxon>Pseudomonadota</taxon>
        <taxon>Betaproteobacteria</taxon>
        <taxon>Burkholderiales</taxon>
        <taxon>Comamonadaceae</taxon>
        <taxon>Acidovorax</taxon>
    </lineage>
</organism>
<reference evidence="2 3" key="1">
    <citation type="submission" date="2020-08" db="EMBL/GenBank/DDBJ databases">
        <title>Functional genomics of gut bacteria from endangered species of beetles.</title>
        <authorList>
            <person name="Carlos-Shanley C."/>
        </authorList>
    </citation>
    <scope>NUCLEOTIDE SEQUENCE [LARGE SCALE GENOMIC DNA]</scope>
    <source>
        <strain evidence="2 3">S00198</strain>
    </source>
</reference>
<dbReference type="Proteomes" id="UP000575083">
    <property type="component" value="Unassembled WGS sequence"/>
</dbReference>
<evidence type="ECO:0000313" key="3">
    <source>
        <dbReference type="Proteomes" id="UP000575083"/>
    </source>
</evidence>
<dbReference type="Pfam" id="PF11748">
    <property type="entry name" value="DUF3306"/>
    <property type="match status" value="1"/>
</dbReference>
<accession>A0A7X0UBT3</accession>